<evidence type="ECO:0000256" key="3">
    <source>
        <dbReference type="ARBA" id="ARBA00022989"/>
    </source>
</evidence>
<evidence type="ECO:0000256" key="1">
    <source>
        <dbReference type="ARBA" id="ARBA00004141"/>
    </source>
</evidence>
<feature type="transmembrane region" description="Helical" evidence="7">
    <location>
        <begin position="254"/>
        <end position="272"/>
    </location>
</feature>
<protein>
    <submittedName>
        <fullName evidence="9">UbiD family decarboxylase</fullName>
    </submittedName>
</protein>
<dbReference type="InterPro" id="IPR052337">
    <property type="entry name" value="SAT4-like"/>
</dbReference>
<keyword evidence="3 7" id="KW-1133">Transmembrane helix</keyword>
<dbReference type="EMBL" id="KZ821623">
    <property type="protein sequence ID" value="PYH69662.1"/>
    <property type="molecule type" value="Genomic_DNA"/>
</dbReference>
<keyword evidence="2 7" id="KW-0812">Transmembrane</keyword>
<feature type="transmembrane region" description="Helical" evidence="7">
    <location>
        <begin position="178"/>
        <end position="202"/>
    </location>
</feature>
<dbReference type="GO" id="GO:0016020">
    <property type="term" value="C:membrane"/>
    <property type="evidence" value="ECO:0007669"/>
    <property type="project" value="UniProtKB-SubCell"/>
</dbReference>
<name>A0A319CMV4_ASPVC</name>
<dbReference type="Pfam" id="PF20684">
    <property type="entry name" value="Fung_rhodopsin"/>
    <property type="match status" value="1"/>
</dbReference>
<evidence type="ECO:0000256" key="5">
    <source>
        <dbReference type="ARBA" id="ARBA00038359"/>
    </source>
</evidence>
<reference evidence="9" key="1">
    <citation type="submission" date="2016-12" db="EMBL/GenBank/DDBJ databases">
        <title>The genomes of Aspergillus section Nigri reveals drivers in fungal speciation.</title>
        <authorList>
            <consortium name="DOE Joint Genome Institute"/>
            <person name="Vesth T.C."/>
            <person name="Nybo J."/>
            <person name="Theobald S."/>
            <person name="Brandl J."/>
            <person name="Frisvad J.C."/>
            <person name="Nielsen K.F."/>
            <person name="Lyhne E.K."/>
            <person name="Kogle M.E."/>
            <person name="Kuo A."/>
            <person name="Riley R."/>
            <person name="Clum A."/>
            <person name="Nolan M."/>
            <person name="Lipzen A."/>
            <person name="Salamov A."/>
            <person name="Henrissat B."/>
            <person name="Wiebenga A."/>
            <person name="De Vries R.P."/>
            <person name="Grigoriev I.V."/>
            <person name="Mortensen U.H."/>
            <person name="Andersen M.R."/>
            <person name="Baker S.E."/>
        </authorList>
    </citation>
    <scope>NUCLEOTIDE SEQUENCE [LARGE SCALE GENOMIC DNA]</scope>
    <source>
        <strain evidence="9">CBS 113365</strain>
    </source>
</reference>
<dbReference type="RefSeq" id="XP_025563456.1">
    <property type="nucleotide sequence ID" value="XM_025708818.1"/>
</dbReference>
<gene>
    <name evidence="9" type="ORF">BO88DRAFT_425335</name>
</gene>
<feature type="region of interest" description="Disordered" evidence="6">
    <location>
        <begin position="378"/>
        <end position="433"/>
    </location>
</feature>
<keyword evidence="4 7" id="KW-0472">Membrane</keyword>
<dbReference type="AlphaFoldDB" id="A0A319CMV4"/>
<proteinExistence type="inferred from homology"/>
<evidence type="ECO:0000259" key="8">
    <source>
        <dbReference type="Pfam" id="PF20684"/>
    </source>
</evidence>
<organism evidence="9 10">
    <name type="scientific">Aspergillus vadensis (strain CBS 113365 / IMI 142717 / IBT 24658)</name>
    <dbReference type="NCBI Taxonomy" id="1448311"/>
    <lineage>
        <taxon>Eukaryota</taxon>
        <taxon>Fungi</taxon>
        <taxon>Dikarya</taxon>
        <taxon>Ascomycota</taxon>
        <taxon>Pezizomycotina</taxon>
        <taxon>Eurotiomycetes</taxon>
        <taxon>Eurotiomycetidae</taxon>
        <taxon>Eurotiales</taxon>
        <taxon>Aspergillaceae</taxon>
        <taxon>Aspergillus</taxon>
        <taxon>Aspergillus subgen. Circumdati</taxon>
    </lineage>
</organism>
<feature type="compositionally biased region" description="Basic and acidic residues" evidence="6">
    <location>
        <begin position="393"/>
        <end position="433"/>
    </location>
</feature>
<keyword evidence="10" id="KW-1185">Reference proteome</keyword>
<sequence length="433" mass="49196">MVWYTFGQLEFNIPSKEPWIPTLIPASLASWRQPIQRLHSSEMASLDSAFATSFAKETWALYSVGVLGAVLRFVARIRRLGYQNLQADDYLMLFAVVWYTLLCVALNEVASGGGSNLMDENDIKHLTPSIKADRVRGSKWVFVSEHSFLLAIYAMKACMLVIYARITEGLRQRKWVTYLAVYVALGFVGNELSLFLICRPLSNYWAVPTPYDQCSTYQYYEIVQGCLSISADVFMLIIGLPLMVQVRVPLKQKLILLILFGMGIFVIVAALLNKLYCLVPSLISYVYMNWYFREATVAILVTNLPLVWSLLRDVFPALKSWTGGSRRGTTERYRSGPWTSKGSAFRHYGPHSQLQSGEYSMHNYNQSTVVAPQKTISEVSLEPSEDREPSEDGSERALRIRQDVTVTVERETRPPEYWESKKAQTSEGRLPEP</sequence>
<evidence type="ECO:0000256" key="7">
    <source>
        <dbReference type="SAM" id="Phobius"/>
    </source>
</evidence>
<feature type="transmembrane region" description="Helical" evidence="7">
    <location>
        <begin position="59"/>
        <end position="78"/>
    </location>
</feature>
<evidence type="ECO:0000313" key="9">
    <source>
        <dbReference type="EMBL" id="PYH69662.1"/>
    </source>
</evidence>
<feature type="transmembrane region" description="Helical" evidence="7">
    <location>
        <begin position="90"/>
        <end position="110"/>
    </location>
</feature>
<dbReference type="Proteomes" id="UP000248405">
    <property type="component" value="Unassembled WGS sequence"/>
</dbReference>
<evidence type="ECO:0000313" key="10">
    <source>
        <dbReference type="Proteomes" id="UP000248405"/>
    </source>
</evidence>
<comment type="similarity">
    <text evidence="5">Belongs to the SAT4 family.</text>
</comment>
<feature type="domain" description="Rhodopsin" evidence="8">
    <location>
        <begin position="71"/>
        <end position="312"/>
    </location>
</feature>
<feature type="compositionally biased region" description="Acidic residues" evidence="6">
    <location>
        <begin position="383"/>
        <end position="392"/>
    </location>
</feature>
<feature type="transmembrane region" description="Helical" evidence="7">
    <location>
        <begin position="222"/>
        <end position="242"/>
    </location>
</feature>
<dbReference type="GeneID" id="37213410"/>
<dbReference type="InterPro" id="IPR049326">
    <property type="entry name" value="Rhodopsin_dom_fungi"/>
</dbReference>
<feature type="transmembrane region" description="Helical" evidence="7">
    <location>
        <begin position="148"/>
        <end position="166"/>
    </location>
</feature>
<evidence type="ECO:0000256" key="4">
    <source>
        <dbReference type="ARBA" id="ARBA00023136"/>
    </source>
</evidence>
<accession>A0A319CMV4</accession>
<dbReference type="OrthoDB" id="3903189at2759"/>
<evidence type="ECO:0000256" key="6">
    <source>
        <dbReference type="SAM" id="MobiDB-lite"/>
    </source>
</evidence>
<comment type="subcellular location">
    <subcellularLocation>
        <location evidence="1">Membrane</location>
        <topology evidence="1">Multi-pass membrane protein</topology>
    </subcellularLocation>
</comment>
<dbReference type="PANTHER" id="PTHR33048:SF149">
    <property type="entry name" value="UBID FAMILY DECARBOXYLASE"/>
    <property type="match status" value="1"/>
</dbReference>
<evidence type="ECO:0000256" key="2">
    <source>
        <dbReference type="ARBA" id="ARBA00022692"/>
    </source>
</evidence>
<dbReference type="PANTHER" id="PTHR33048">
    <property type="entry name" value="PTH11-LIKE INTEGRAL MEMBRANE PROTEIN (AFU_ORTHOLOGUE AFUA_5G11245)"/>
    <property type="match status" value="1"/>
</dbReference>
<feature type="transmembrane region" description="Helical" evidence="7">
    <location>
        <begin position="292"/>
        <end position="311"/>
    </location>
</feature>